<feature type="domain" description="DUF7511" evidence="2">
    <location>
        <begin position="25"/>
        <end position="70"/>
    </location>
</feature>
<feature type="region of interest" description="Disordered" evidence="1">
    <location>
        <begin position="1"/>
        <end position="50"/>
    </location>
</feature>
<dbReference type="Proteomes" id="UP000010878">
    <property type="component" value="Chromosome"/>
</dbReference>
<proteinExistence type="predicted"/>
<dbReference type="KEGG" id="nou:Natoc_1395"/>
<evidence type="ECO:0000313" key="3">
    <source>
        <dbReference type="EMBL" id="AGB37207.1"/>
    </source>
</evidence>
<dbReference type="eggNOG" id="arCOG06278">
    <property type="taxonomic scope" value="Archaea"/>
</dbReference>
<accession>L0JW03</accession>
<keyword evidence="4" id="KW-1185">Reference proteome</keyword>
<dbReference type="EMBL" id="CP003929">
    <property type="protein sequence ID" value="AGB37207.1"/>
    <property type="molecule type" value="Genomic_DNA"/>
</dbReference>
<evidence type="ECO:0000259" key="2">
    <source>
        <dbReference type="Pfam" id="PF24351"/>
    </source>
</evidence>
<name>L0JW03_9EURY</name>
<evidence type="ECO:0000313" key="4">
    <source>
        <dbReference type="Proteomes" id="UP000010878"/>
    </source>
</evidence>
<dbReference type="GeneID" id="14402998"/>
<dbReference type="Pfam" id="PF24351">
    <property type="entry name" value="DUF7511"/>
    <property type="match status" value="1"/>
</dbReference>
<dbReference type="AlphaFoldDB" id="L0JW03"/>
<evidence type="ECO:0000256" key="1">
    <source>
        <dbReference type="SAM" id="MobiDB-lite"/>
    </source>
</evidence>
<protein>
    <recommendedName>
        <fullName evidence="2">DUF7511 domain-containing protein</fullName>
    </recommendedName>
</protein>
<dbReference type="RefSeq" id="WP_015320657.1">
    <property type="nucleotide sequence ID" value="NC_019974.1"/>
</dbReference>
<dbReference type="InterPro" id="IPR055933">
    <property type="entry name" value="DUF7511"/>
</dbReference>
<feature type="compositionally biased region" description="Basic and acidic residues" evidence="1">
    <location>
        <begin position="1"/>
        <end position="17"/>
    </location>
</feature>
<organism evidence="3 4">
    <name type="scientific">Natronococcus occultus SP4</name>
    <dbReference type="NCBI Taxonomy" id="694430"/>
    <lineage>
        <taxon>Archaea</taxon>
        <taxon>Methanobacteriati</taxon>
        <taxon>Methanobacteriota</taxon>
        <taxon>Stenosarchaea group</taxon>
        <taxon>Halobacteria</taxon>
        <taxon>Halobacteriales</taxon>
        <taxon>Natrialbaceae</taxon>
        <taxon>Natronococcus</taxon>
    </lineage>
</organism>
<gene>
    <name evidence="3" type="ORF">Natoc_1395</name>
</gene>
<dbReference type="HOGENOM" id="CLU_196455_0_0_2"/>
<reference evidence="3 4" key="1">
    <citation type="submission" date="2012-11" db="EMBL/GenBank/DDBJ databases">
        <title>FINISHED of Natronococcus occultus SP4, DSM 3396.</title>
        <authorList>
            <consortium name="DOE Joint Genome Institute"/>
            <person name="Eisen J."/>
            <person name="Huntemann M."/>
            <person name="Wei C.-L."/>
            <person name="Han J."/>
            <person name="Detter J.C."/>
            <person name="Han C."/>
            <person name="Tapia R."/>
            <person name="Chen A."/>
            <person name="Kyrpides N."/>
            <person name="Mavromatis K."/>
            <person name="Markowitz V."/>
            <person name="Szeto E."/>
            <person name="Ivanova N."/>
            <person name="Mikhailova N."/>
            <person name="Ovchinnikova G."/>
            <person name="Pagani I."/>
            <person name="Pati A."/>
            <person name="Goodwin L."/>
            <person name="Nordberg H.P."/>
            <person name="Cantor M.N."/>
            <person name="Hua S.X."/>
            <person name="Woyke T."/>
            <person name="Eisen J."/>
            <person name="Klenk H.-P."/>
            <person name="Klenk H.-P."/>
        </authorList>
    </citation>
    <scope>NUCLEOTIDE SEQUENCE [LARGE SCALE GENOMIC DNA]</scope>
    <source>
        <strain evidence="3 4">SP4</strain>
    </source>
</reference>
<sequence>MGGRSTEDVPNRNRSTDSESSTPLLDAAVVADEGGDDRRTVSPANCPDERKPTVWLSANASAFVDLEEWR</sequence>